<reference evidence="8 9" key="1">
    <citation type="submission" date="2021-02" db="EMBL/GenBank/DDBJ databases">
        <title>Genome assembly of Pseudopithomyces chartarum.</title>
        <authorList>
            <person name="Jauregui R."/>
            <person name="Singh J."/>
            <person name="Voisey C."/>
        </authorList>
    </citation>
    <scope>NUCLEOTIDE SEQUENCE [LARGE SCALE GENOMIC DNA]</scope>
    <source>
        <strain evidence="8 9">AGR01</strain>
    </source>
</reference>
<dbReference type="InterPro" id="IPR052337">
    <property type="entry name" value="SAT4-like"/>
</dbReference>
<organism evidence="8 9">
    <name type="scientific">Pseudopithomyces chartarum</name>
    <dbReference type="NCBI Taxonomy" id="1892770"/>
    <lineage>
        <taxon>Eukaryota</taxon>
        <taxon>Fungi</taxon>
        <taxon>Dikarya</taxon>
        <taxon>Ascomycota</taxon>
        <taxon>Pezizomycotina</taxon>
        <taxon>Dothideomycetes</taxon>
        <taxon>Pleosporomycetidae</taxon>
        <taxon>Pleosporales</taxon>
        <taxon>Massarineae</taxon>
        <taxon>Didymosphaeriaceae</taxon>
        <taxon>Pseudopithomyces</taxon>
    </lineage>
</organism>
<feature type="transmembrane region" description="Helical" evidence="6">
    <location>
        <begin position="12"/>
        <end position="31"/>
    </location>
</feature>
<evidence type="ECO:0000256" key="2">
    <source>
        <dbReference type="ARBA" id="ARBA00022692"/>
    </source>
</evidence>
<feature type="transmembrane region" description="Helical" evidence="6">
    <location>
        <begin position="104"/>
        <end position="122"/>
    </location>
</feature>
<feature type="transmembrane region" description="Helical" evidence="6">
    <location>
        <begin position="181"/>
        <end position="202"/>
    </location>
</feature>
<evidence type="ECO:0000256" key="1">
    <source>
        <dbReference type="ARBA" id="ARBA00004141"/>
    </source>
</evidence>
<comment type="subcellular location">
    <subcellularLocation>
        <location evidence="1">Membrane</location>
        <topology evidence="1">Multi-pass membrane protein</topology>
    </subcellularLocation>
</comment>
<evidence type="ECO:0000313" key="9">
    <source>
        <dbReference type="Proteomes" id="UP001280581"/>
    </source>
</evidence>
<name>A0AAN6RJ93_9PLEO</name>
<dbReference type="PANTHER" id="PTHR33048:SF18">
    <property type="entry name" value="INTEGRAL MEMBRANE PROTEIN"/>
    <property type="match status" value="1"/>
</dbReference>
<evidence type="ECO:0000256" key="4">
    <source>
        <dbReference type="ARBA" id="ARBA00023136"/>
    </source>
</evidence>
<evidence type="ECO:0000259" key="7">
    <source>
        <dbReference type="Pfam" id="PF20684"/>
    </source>
</evidence>
<dbReference type="AlphaFoldDB" id="A0AAN6RJ93"/>
<dbReference type="PANTHER" id="PTHR33048">
    <property type="entry name" value="PTH11-LIKE INTEGRAL MEMBRANE PROTEIN (AFU_ORTHOLOGUE AFUA_5G11245)"/>
    <property type="match status" value="1"/>
</dbReference>
<feature type="transmembrane region" description="Helical" evidence="6">
    <location>
        <begin position="252"/>
        <end position="269"/>
    </location>
</feature>
<keyword evidence="4 6" id="KW-0472">Membrane</keyword>
<protein>
    <recommendedName>
        <fullName evidence="7">Rhodopsin domain-containing protein</fullName>
    </recommendedName>
</protein>
<evidence type="ECO:0000256" key="6">
    <source>
        <dbReference type="SAM" id="Phobius"/>
    </source>
</evidence>
<feature type="transmembrane region" description="Helical" evidence="6">
    <location>
        <begin position="214"/>
        <end position="232"/>
    </location>
</feature>
<feature type="transmembrane region" description="Helical" evidence="6">
    <location>
        <begin position="38"/>
        <end position="63"/>
    </location>
</feature>
<sequence>MATYLPFSHVCALAWTLTAVAVLLTAGRFVISWRMRKWFTWCDVFNGLAATFLVAFFACWQAYVPAEYTLALKMSEDMEANIFVWRDFHYNPYNHLNMNIATSALYWACIYSAKATFLAMYWEIFSMDPPFRLWWNFAALYIFAAFVATIMMRFTLCGEVKHVLHYYMCQPHTVDRNMVMGIVWCVLDGLGDVVLTALPFTMMSQIFLRRSQKIQLGCLFGLAGLNLATNILRTYYTVDRNLQRYAHLNAPWFILQGTLAVILCALPCYGSQITRKKPRTHDGIRVVDNSGTTHTGLYSMDSLGARVVTKKDVDSVISPPRAIKVRDDLKQNADSTFPDSGDRRVRHSVAIWSD</sequence>
<keyword evidence="2 6" id="KW-0812">Transmembrane</keyword>
<comment type="similarity">
    <text evidence="5">Belongs to the SAT4 family.</text>
</comment>
<dbReference type="Proteomes" id="UP001280581">
    <property type="component" value="Unassembled WGS sequence"/>
</dbReference>
<gene>
    <name evidence="8" type="ORF">GRF29_28g924584</name>
</gene>
<dbReference type="EMBL" id="WVTA01000004">
    <property type="protein sequence ID" value="KAK3213772.1"/>
    <property type="molecule type" value="Genomic_DNA"/>
</dbReference>
<comment type="caution">
    <text evidence="8">The sequence shown here is derived from an EMBL/GenBank/DDBJ whole genome shotgun (WGS) entry which is preliminary data.</text>
</comment>
<evidence type="ECO:0000256" key="5">
    <source>
        <dbReference type="ARBA" id="ARBA00038359"/>
    </source>
</evidence>
<feature type="domain" description="Rhodopsin" evidence="7">
    <location>
        <begin position="28"/>
        <end position="269"/>
    </location>
</feature>
<proteinExistence type="inferred from homology"/>
<evidence type="ECO:0000313" key="8">
    <source>
        <dbReference type="EMBL" id="KAK3213772.1"/>
    </source>
</evidence>
<dbReference type="InterPro" id="IPR049326">
    <property type="entry name" value="Rhodopsin_dom_fungi"/>
</dbReference>
<evidence type="ECO:0000256" key="3">
    <source>
        <dbReference type="ARBA" id="ARBA00022989"/>
    </source>
</evidence>
<dbReference type="Pfam" id="PF20684">
    <property type="entry name" value="Fung_rhodopsin"/>
    <property type="match status" value="1"/>
</dbReference>
<accession>A0AAN6RJ93</accession>
<dbReference type="GO" id="GO:0016020">
    <property type="term" value="C:membrane"/>
    <property type="evidence" value="ECO:0007669"/>
    <property type="project" value="UniProtKB-SubCell"/>
</dbReference>
<keyword evidence="3 6" id="KW-1133">Transmembrane helix</keyword>
<keyword evidence="9" id="KW-1185">Reference proteome</keyword>
<feature type="transmembrane region" description="Helical" evidence="6">
    <location>
        <begin position="134"/>
        <end position="156"/>
    </location>
</feature>